<evidence type="ECO:0000256" key="12">
    <source>
        <dbReference type="SAM" id="MobiDB-lite"/>
    </source>
</evidence>
<evidence type="ECO:0000256" key="9">
    <source>
        <dbReference type="ARBA" id="ARBA00022898"/>
    </source>
</evidence>
<name>B8IHP0_METNO</name>
<dbReference type="HOGENOM" id="CLU_040283_0_0_5"/>
<dbReference type="GO" id="GO:0006564">
    <property type="term" value="P:L-serine biosynthetic process"/>
    <property type="evidence" value="ECO:0007669"/>
    <property type="project" value="UniProtKB-KW"/>
</dbReference>
<evidence type="ECO:0000256" key="4">
    <source>
        <dbReference type="ARBA" id="ARBA00013030"/>
    </source>
</evidence>
<comment type="pathway">
    <text evidence="2">Amino-acid biosynthesis; L-serine biosynthesis; L-serine from 3-phospho-D-glycerate: step 2/3.</text>
</comment>
<dbReference type="GO" id="GO:0004760">
    <property type="term" value="F:L-serine-pyruvate transaminase activity"/>
    <property type="evidence" value="ECO:0007669"/>
    <property type="project" value="TreeGrafter"/>
</dbReference>
<keyword evidence="5" id="KW-0963">Cytoplasm</keyword>
<dbReference type="Gene3D" id="3.90.1150.10">
    <property type="entry name" value="Aspartate Aminotransferase, domain 1"/>
    <property type="match status" value="1"/>
</dbReference>
<dbReference type="NCBIfam" id="TIGR01365">
    <property type="entry name" value="serC_2"/>
    <property type="match status" value="1"/>
</dbReference>
<evidence type="ECO:0000313" key="13">
    <source>
        <dbReference type="EMBL" id="ACL61703.1"/>
    </source>
</evidence>
<dbReference type="UniPathway" id="UPA00135">
    <property type="reaction ID" value="UER00197"/>
</dbReference>
<dbReference type="PANTHER" id="PTHR21152">
    <property type="entry name" value="AMINOTRANSFERASE CLASS V"/>
    <property type="match status" value="1"/>
</dbReference>
<dbReference type="PANTHER" id="PTHR21152:SF40">
    <property type="entry name" value="ALANINE--GLYOXYLATE AMINOTRANSFERASE"/>
    <property type="match status" value="1"/>
</dbReference>
<comment type="cofactor">
    <cofactor evidence="1">
        <name>pyridoxal 5'-phosphate</name>
        <dbReference type="ChEBI" id="CHEBI:597326"/>
    </cofactor>
</comment>
<evidence type="ECO:0000256" key="5">
    <source>
        <dbReference type="ARBA" id="ARBA00022490"/>
    </source>
</evidence>
<keyword evidence="8 13" id="KW-0808">Transferase</keyword>
<dbReference type="EMBL" id="CP001349">
    <property type="protein sequence ID" value="ACL61703.1"/>
    <property type="molecule type" value="Genomic_DNA"/>
</dbReference>
<sequence>MGTGASGKSGSLEAASRRPEVRPRVPCFSSGPCTKRPGWQVDALSRAVLGRSHRSPLGRSRLKEAIDLTRRVLRVPSGYRIGIVPGSDTGAVEMAMWTMLGPRAVEVAAWEAFGAEWVTDALKELKINPRVHQAPYGVLPDLSRIDTWHNDVIFTWNGTAAGVKVPNGDWIAADREGITICDATSAAFAQPLPFDKLDVVTFSWQKVMGSEAAHGVLVLSPRAVARIESHTPAWPVPKVFRLAKNGKLIDGIFEGDTINTPSMLAVEDYLDALRWAESIGGLDALHARANANAKVIHDWVARTPWITNLAVDSATYSNTSVCLVITDPDVLARGDAATAALTKDIVEILEREQVAFDIGAYRDAPPGLRIWCGGTVERDDLEALTPWLDWAFSQAKRNL</sequence>
<evidence type="ECO:0000313" key="14">
    <source>
        <dbReference type="Proteomes" id="UP000008207"/>
    </source>
</evidence>
<dbReference type="GO" id="GO:0004648">
    <property type="term" value="F:O-phospho-L-serine:2-oxoglutarate aminotransferase activity"/>
    <property type="evidence" value="ECO:0007669"/>
    <property type="project" value="UniProtKB-EC"/>
</dbReference>
<reference evidence="13 14" key="1">
    <citation type="submission" date="2009-01" db="EMBL/GenBank/DDBJ databases">
        <title>Complete sequence of chromosome of Methylobacterium nodulans ORS 2060.</title>
        <authorList>
            <consortium name="US DOE Joint Genome Institute"/>
            <person name="Lucas S."/>
            <person name="Copeland A."/>
            <person name="Lapidus A."/>
            <person name="Glavina del Rio T."/>
            <person name="Dalin E."/>
            <person name="Tice H."/>
            <person name="Bruce D."/>
            <person name="Goodwin L."/>
            <person name="Pitluck S."/>
            <person name="Sims D."/>
            <person name="Brettin T."/>
            <person name="Detter J.C."/>
            <person name="Han C."/>
            <person name="Larimer F."/>
            <person name="Land M."/>
            <person name="Hauser L."/>
            <person name="Kyrpides N."/>
            <person name="Ivanova N."/>
            <person name="Marx C.J."/>
            <person name="Richardson P."/>
        </authorList>
    </citation>
    <scope>NUCLEOTIDE SEQUENCE [LARGE SCALE GENOMIC DNA]</scope>
    <source>
        <strain evidence="14">LMG 21967 / CNCM I-2342 / ORS 2060</strain>
    </source>
</reference>
<keyword evidence="14" id="KW-1185">Reference proteome</keyword>
<dbReference type="GO" id="GO:0019265">
    <property type="term" value="P:glycine biosynthetic process, by transamination of glyoxylate"/>
    <property type="evidence" value="ECO:0007669"/>
    <property type="project" value="TreeGrafter"/>
</dbReference>
<feature type="region of interest" description="Disordered" evidence="12">
    <location>
        <begin position="1"/>
        <end position="23"/>
    </location>
</feature>
<evidence type="ECO:0000256" key="6">
    <source>
        <dbReference type="ARBA" id="ARBA00022576"/>
    </source>
</evidence>
<accession>B8IHP0</accession>
<keyword evidence="6 13" id="KW-0032">Aminotransferase</keyword>
<keyword evidence="9" id="KW-0663">Pyridoxal phosphate</keyword>
<keyword evidence="10" id="KW-0718">Serine biosynthesis</keyword>
<evidence type="ECO:0000256" key="1">
    <source>
        <dbReference type="ARBA" id="ARBA00001933"/>
    </source>
</evidence>
<dbReference type="KEGG" id="mno:Mnod_6961"/>
<evidence type="ECO:0000256" key="8">
    <source>
        <dbReference type="ARBA" id="ARBA00022679"/>
    </source>
</evidence>
<comment type="similarity">
    <text evidence="3">Belongs to the class-V pyridoxal-phosphate-dependent aminotransferase family. SerC subfamily.</text>
</comment>
<dbReference type="STRING" id="460265.Mnod_6961"/>
<dbReference type="eggNOG" id="COG1932">
    <property type="taxonomic scope" value="Bacteria"/>
</dbReference>
<proteinExistence type="inferred from homology"/>
<dbReference type="AlphaFoldDB" id="B8IHP0"/>
<dbReference type="GO" id="GO:0008453">
    <property type="term" value="F:alanine-glyoxylate transaminase activity"/>
    <property type="evidence" value="ECO:0007669"/>
    <property type="project" value="TreeGrafter"/>
</dbReference>
<dbReference type="Gene3D" id="3.40.640.10">
    <property type="entry name" value="Type I PLP-dependent aspartate aminotransferase-like (Major domain)"/>
    <property type="match status" value="1"/>
</dbReference>
<evidence type="ECO:0000256" key="10">
    <source>
        <dbReference type="ARBA" id="ARBA00023299"/>
    </source>
</evidence>
<evidence type="ECO:0000256" key="2">
    <source>
        <dbReference type="ARBA" id="ARBA00005099"/>
    </source>
</evidence>
<gene>
    <name evidence="13" type="ordered locus">Mnod_6961</name>
</gene>
<dbReference type="NCBIfam" id="NF002841">
    <property type="entry name" value="PRK03080.1-2"/>
    <property type="match status" value="1"/>
</dbReference>
<dbReference type="OrthoDB" id="9772439at2"/>
<dbReference type="RefSeq" id="WP_015933266.1">
    <property type="nucleotide sequence ID" value="NC_011894.1"/>
</dbReference>
<dbReference type="InterPro" id="IPR015424">
    <property type="entry name" value="PyrdxlP-dep_Trfase"/>
</dbReference>
<dbReference type="PIRSF" id="PIRSF000525">
    <property type="entry name" value="SerC"/>
    <property type="match status" value="1"/>
</dbReference>
<comment type="catalytic activity">
    <reaction evidence="11">
        <text>O-phospho-L-serine + 2-oxoglutarate = 3-phosphooxypyruvate + L-glutamate</text>
        <dbReference type="Rhea" id="RHEA:14329"/>
        <dbReference type="ChEBI" id="CHEBI:16810"/>
        <dbReference type="ChEBI" id="CHEBI:18110"/>
        <dbReference type="ChEBI" id="CHEBI:29985"/>
        <dbReference type="ChEBI" id="CHEBI:57524"/>
        <dbReference type="EC" id="2.6.1.52"/>
    </reaction>
</comment>
<dbReference type="CDD" id="cd01494">
    <property type="entry name" value="AAT_I"/>
    <property type="match status" value="1"/>
</dbReference>
<dbReference type="InterPro" id="IPR015421">
    <property type="entry name" value="PyrdxlP-dep_Trfase_major"/>
</dbReference>
<dbReference type="InterPro" id="IPR022278">
    <property type="entry name" value="Pser_aminoTfrase"/>
</dbReference>
<dbReference type="EC" id="2.6.1.52" evidence="4"/>
<evidence type="ECO:0000256" key="3">
    <source>
        <dbReference type="ARBA" id="ARBA00006904"/>
    </source>
</evidence>
<keyword evidence="7" id="KW-0028">Amino-acid biosynthesis</keyword>
<dbReference type="SUPFAM" id="SSF53383">
    <property type="entry name" value="PLP-dependent transferases"/>
    <property type="match status" value="1"/>
</dbReference>
<evidence type="ECO:0000256" key="11">
    <source>
        <dbReference type="ARBA" id="ARBA00049007"/>
    </source>
</evidence>
<dbReference type="Proteomes" id="UP000008207">
    <property type="component" value="Chromosome"/>
</dbReference>
<dbReference type="InterPro" id="IPR006271">
    <property type="entry name" value="Pser_aminoTfrase_methanosarc"/>
</dbReference>
<protein>
    <recommendedName>
        <fullName evidence="4">phosphoserine transaminase</fullName>
        <ecNumber evidence="4">2.6.1.52</ecNumber>
    </recommendedName>
</protein>
<organism evidence="13 14">
    <name type="scientific">Methylobacterium nodulans (strain LMG 21967 / CNCM I-2342 / ORS 2060)</name>
    <dbReference type="NCBI Taxonomy" id="460265"/>
    <lineage>
        <taxon>Bacteria</taxon>
        <taxon>Pseudomonadati</taxon>
        <taxon>Pseudomonadota</taxon>
        <taxon>Alphaproteobacteria</taxon>
        <taxon>Hyphomicrobiales</taxon>
        <taxon>Methylobacteriaceae</taxon>
        <taxon>Methylobacterium</taxon>
    </lineage>
</organism>
<evidence type="ECO:0000256" key="7">
    <source>
        <dbReference type="ARBA" id="ARBA00022605"/>
    </source>
</evidence>
<dbReference type="InterPro" id="IPR015422">
    <property type="entry name" value="PyrdxlP-dep_Trfase_small"/>
</dbReference>